<dbReference type="SUPFAM" id="SSF56112">
    <property type="entry name" value="Protein kinase-like (PK-like)"/>
    <property type="match status" value="1"/>
</dbReference>
<dbReference type="Gene3D" id="3.30.200.20">
    <property type="entry name" value="Phosphorylase Kinase, domain 1"/>
    <property type="match status" value="1"/>
</dbReference>
<dbReference type="InterPro" id="IPR011009">
    <property type="entry name" value="Kinase-like_dom_sf"/>
</dbReference>
<evidence type="ECO:0000256" key="1">
    <source>
        <dbReference type="ARBA" id="ARBA00008867"/>
    </source>
</evidence>
<keyword evidence="12" id="KW-0175">Coiled coil</keyword>
<feature type="compositionally biased region" description="Low complexity" evidence="13">
    <location>
        <begin position="787"/>
        <end position="801"/>
    </location>
</feature>
<dbReference type="GO" id="GO:0004712">
    <property type="term" value="F:protein serine/threonine/tyrosine kinase activity"/>
    <property type="evidence" value="ECO:0007669"/>
    <property type="project" value="UniProtKB-EC"/>
</dbReference>
<feature type="region of interest" description="Disordered" evidence="13">
    <location>
        <begin position="903"/>
        <end position="1008"/>
    </location>
</feature>
<proteinExistence type="inferred from homology"/>
<evidence type="ECO:0000256" key="13">
    <source>
        <dbReference type="SAM" id="MobiDB-lite"/>
    </source>
</evidence>
<keyword evidence="6" id="KW-0418">Kinase</keyword>
<dbReference type="SMART" id="SM00220">
    <property type="entry name" value="S_TKc"/>
    <property type="match status" value="1"/>
</dbReference>
<dbReference type="GO" id="GO:0005856">
    <property type="term" value="C:cytoskeleton"/>
    <property type="evidence" value="ECO:0007669"/>
    <property type="project" value="TreeGrafter"/>
</dbReference>
<feature type="compositionally biased region" description="Low complexity" evidence="13">
    <location>
        <begin position="660"/>
        <end position="674"/>
    </location>
</feature>
<dbReference type="Proteomes" id="UP000717515">
    <property type="component" value="Unassembled WGS sequence"/>
</dbReference>
<evidence type="ECO:0000256" key="12">
    <source>
        <dbReference type="SAM" id="Coils"/>
    </source>
</evidence>
<feature type="compositionally biased region" description="Polar residues" evidence="13">
    <location>
        <begin position="1064"/>
        <end position="1075"/>
    </location>
</feature>
<feature type="compositionally biased region" description="Polar residues" evidence="13">
    <location>
        <begin position="49"/>
        <end position="58"/>
    </location>
</feature>
<feature type="compositionally biased region" description="Polar residues" evidence="13">
    <location>
        <begin position="543"/>
        <end position="561"/>
    </location>
</feature>
<evidence type="ECO:0000256" key="6">
    <source>
        <dbReference type="ARBA" id="ARBA00022777"/>
    </source>
</evidence>
<dbReference type="Pfam" id="PF21730">
    <property type="entry name" value="Vma22_CCDC115"/>
    <property type="match status" value="1"/>
</dbReference>
<dbReference type="InterPro" id="IPR008271">
    <property type="entry name" value="Ser/Thr_kinase_AS"/>
</dbReference>
<feature type="compositionally biased region" description="Polar residues" evidence="13">
    <location>
        <begin position="1722"/>
        <end position="1742"/>
    </location>
</feature>
<dbReference type="Gene3D" id="1.10.510.10">
    <property type="entry name" value="Transferase(Phosphotransferase) domain 1"/>
    <property type="match status" value="1"/>
</dbReference>
<dbReference type="PROSITE" id="PS00107">
    <property type="entry name" value="PROTEIN_KINASE_ATP"/>
    <property type="match status" value="1"/>
</dbReference>
<feature type="region of interest" description="Disordered" evidence="13">
    <location>
        <begin position="1549"/>
        <end position="1651"/>
    </location>
</feature>
<evidence type="ECO:0000256" key="2">
    <source>
        <dbReference type="ARBA" id="ARBA00013203"/>
    </source>
</evidence>
<feature type="compositionally biased region" description="Low complexity" evidence="13">
    <location>
        <begin position="235"/>
        <end position="254"/>
    </location>
</feature>
<feature type="compositionally biased region" description="Polar residues" evidence="13">
    <location>
        <begin position="1082"/>
        <end position="1091"/>
    </location>
</feature>
<dbReference type="GO" id="GO:0005524">
    <property type="term" value="F:ATP binding"/>
    <property type="evidence" value="ECO:0007669"/>
    <property type="project" value="UniProtKB-UniRule"/>
</dbReference>
<protein>
    <recommendedName>
        <fullName evidence="2">dual-specificity kinase</fullName>
        <ecNumber evidence="2">2.7.12.1</ecNumber>
    </recommendedName>
</protein>
<feature type="domain" description="Protein kinase" evidence="14">
    <location>
        <begin position="1239"/>
        <end position="1535"/>
    </location>
</feature>
<feature type="region of interest" description="Disordered" evidence="13">
    <location>
        <begin position="659"/>
        <end position="757"/>
    </location>
</feature>
<feature type="compositionally biased region" description="Low complexity" evidence="13">
    <location>
        <begin position="1621"/>
        <end position="1633"/>
    </location>
</feature>
<feature type="region of interest" description="Disordered" evidence="13">
    <location>
        <begin position="834"/>
        <end position="855"/>
    </location>
</feature>
<evidence type="ECO:0000256" key="4">
    <source>
        <dbReference type="ARBA" id="ARBA00022679"/>
    </source>
</evidence>
<feature type="compositionally biased region" description="Polar residues" evidence="13">
    <location>
        <begin position="982"/>
        <end position="997"/>
    </location>
</feature>
<feature type="compositionally biased region" description="Low complexity" evidence="13">
    <location>
        <begin position="1556"/>
        <end position="1587"/>
    </location>
</feature>
<organism evidence="15 16">
    <name type="scientific">Mortierella alpina</name>
    <name type="common">Oleaginous fungus</name>
    <name type="synonym">Mortierella renispora</name>
    <dbReference type="NCBI Taxonomy" id="64518"/>
    <lineage>
        <taxon>Eukaryota</taxon>
        <taxon>Fungi</taxon>
        <taxon>Fungi incertae sedis</taxon>
        <taxon>Mucoromycota</taxon>
        <taxon>Mortierellomycotina</taxon>
        <taxon>Mortierellomycetes</taxon>
        <taxon>Mortierellales</taxon>
        <taxon>Mortierellaceae</taxon>
        <taxon>Mortierella</taxon>
    </lineage>
</organism>
<comment type="catalytic activity">
    <reaction evidence="10">
        <text>L-tyrosyl-[protein] + ATP = O-phospho-L-tyrosyl-[protein] + ADP + H(+)</text>
        <dbReference type="Rhea" id="RHEA:10596"/>
        <dbReference type="Rhea" id="RHEA-COMP:10136"/>
        <dbReference type="Rhea" id="RHEA-COMP:20101"/>
        <dbReference type="ChEBI" id="CHEBI:15378"/>
        <dbReference type="ChEBI" id="CHEBI:30616"/>
        <dbReference type="ChEBI" id="CHEBI:46858"/>
        <dbReference type="ChEBI" id="CHEBI:61978"/>
        <dbReference type="ChEBI" id="CHEBI:456216"/>
        <dbReference type="EC" id="2.7.12.1"/>
    </reaction>
</comment>
<comment type="catalytic activity">
    <reaction evidence="9">
        <text>L-threonyl-[protein] + ATP = O-phospho-L-threonyl-[protein] + ADP + H(+)</text>
        <dbReference type="Rhea" id="RHEA:46608"/>
        <dbReference type="Rhea" id="RHEA-COMP:11060"/>
        <dbReference type="Rhea" id="RHEA-COMP:11605"/>
        <dbReference type="ChEBI" id="CHEBI:15378"/>
        <dbReference type="ChEBI" id="CHEBI:30013"/>
        <dbReference type="ChEBI" id="CHEBI:30616"/>
        <dbReference type="ChEBI" id="CHEBI:61977"/>
        <dbReference type="ChEBI" id="CHEBI:456216"/>
        <dbReference type="EC" id="2.7.12.1"/>
    </reaction>
</comment>
<keyword evidence="4" id="KW-0808">Transferase</keyword>
<feature type="compositionally biased region" description="Polar residues" evidence="13">
    <location>
        <begin position="843"/>
        <end position="854"/>
    </location>
</feature>
<feature type="compositionally biased region" description="Pro residues" evidence="13">
    <location>
        <begin position="255"/>
        <end position="266"/>
    </location>
</feature>
<dbReference type="PANTHER" id="PTHR24058:SF22">
    <property type="entry name" value="DUAL SPECIFICITY TYROSINE-PHOSPHORYLATION-REGULATED KINASE 4"/>
    <property type="match status" value="1"/>
</dbReference>
<evidence type="ECO:0000256" key="3">
    <source>
        <dbReference type="ARBA" id="ARBA00022527"/>
    </source>
</evidence>
<feature type="compositionally biased region" description="Low complexity" evidence="13">
    <location>
        <begin position="1134"/>
        <end position="1146"/>
    </location>
</feature>
<name>A0A9P8A0W1_MORAP</name>
<feature type="region of interest" description="Disordered" evidence="13">
    <location>
        <begin position="772"/>
        <end position="806"/>
    </location>
</feature>
<dbReference type="InterPro" id="IPR040357">
    <property type="entry name" value="Vma22/CCDC115"/>
</dbReference>
<dbReference type="GO" id="GO:0070072">
    <property type="term" value="P:vacuolar proton-transporting V-type ATPase complex assembly"/>
    <property type="evidence" value="ECO:0007669"/>
    <property type="project" value="InterPro"/>
</dbReference>
<feature type="binding site" evidence="11">
    <location>
        <position position="1268"/>
    </location>
    <ligand>
        <name>ATP</name>
        <dbReference type="ChEBI" id="CHEBI:30616"/>
    </ligand>
</feature>
<feature type="compositionally biased region" description="Polar residues" evidence="13">
    <location>
        <begin position="1599"/>
        <end position="1620"/>
    </location>
</feature>
<comment type="caution">
    <text evidence="15">The sequence shown here is derived from an EMBL/GenBank/DDBJ whole genome shotgun (WGS) entry which is preliminary data.</text>
</comment>
<evidence type="ECO:0000256" key="11">
    <source>
        <dbReference type="PROSITE-ProRule" id="PRU10141"/>
    </source>
</evidence>
<feature type="compositionally biased region" description="Polar residues" evidence="13">
    <location>
        <begin position="570"/>
        <end position="591"/>
    </location>
</feature>
<dbReference type="InterPro" id="IPR017441">
    <property type="entry name" value="Protein_kinase_ATP_BS"/>
</dbReference>
<feature type="compositionally biased region" description="Low complexity" evidence="13">
    <location>
        <begin position="941"/>
        <end position="951"/>
    </location>
</feature>
<evidence type="ECO:0000256" key="5">
    <source>
        <dbReference type="ARBA" id="ARBA00022741"/>
    </source>
</evidence>
<feature type="region of interest" description="Disordered" evidence="13">
    <location>
        <begin position="1051"/>
        <end position="1164"/>
    </location>
</feature>
<evidence type="ECO:0000256" key="7">
    <source>
        <dbReference type="ARBA" id="ARBA00022840"/>
    </source>
</evidence>
<evidence type="ECO:0000256" key="9">
    <source>
        <dbReference type="ARBA" id="ARBA00049308"/>
    </source>
</evidence>
<evidence type="ECO:0000313" key="15">
    <source>
        <dbReference type="EMBL" id="KAG9320247.1"/>
    </source>
</evidence>
<gene>
    <name evidence="15" type="ORF">KVV02_002937</name>
</gene>
<feature type="region of interest" description="Disordered" evidence="13">
    <location>
        <begin position="1665"/>
        <end position="1742"/>
    </location>
</feature>
<dbReference type="CDD" id="cd14210">
    <property type="entry name" value="PKc_DYRK"/>
    <property type="match status" value="1"/>
</dbReference>
<feature type="compositionally biased region" description="Low complexity" evidence="13">
    <location>
        <begin position="1668"/>
        <end position="1681"/>
    </location>
</feature>
<comment type="catalytic activity">
    <reaction evidence="8">
        <text>L-seryl-[protein] + ATP = O-phospho-L-seryl-[protein] + ADP + H(+)</text>
        <dbReference type="Rhea" id="RHEA:17989"/>
        <dbReference type="Rhea" id="RHEA-COMP:9863"/>
        <dbReference type="Rhea" id="RHEA-COMP:11604"/>
        <dbReference type="ChEBI" id="CHEBI:15378"/>
        <dbReference type="ChEBI" id="CHEBI:29999"/>
        <dbReference type="ChEBI" id="CHEBI:30616"/>
        <dbReference type="ChEBI" id="CHEBI:83421"/>
        <dbReference type="ChEBI" id="CHEBI:456216"/>
        <dbReference type="EC" id="2.7.12.1"/>
    </reaction>
</comment>
<accession>A0A9P8A0W1</accession>
<evidence type="ECO:0000256" key="8">
    <source>
        <dbReference type="ARBA" id="ARBA00049003"/>
    </source>
</evidence>
<dbReference type="Pfam" id="PF00069">
    <property type="entry name" value="Pkinase"/>
    <property type="match status" value="1"/>
</dbReference>
<dbReference type="FunFam" id="3.30.200.20:FF:000087">
    <property type="entry name" value="Dual specificity tyrosine-phosphorylation-regulated kinase 1A"/>
    <property type="match status" value="1"/>
</dbReference>
<feature type="region of interest" description="Disordered" evidence="13">
    <location>
        <begin position="442"/>
        <end position="628"/>
    </location>
</feature>
<feature type="compositionally biased region" description="Polar residues" evidence="13">
    <location>
        <begin position="1098"/>
        <end position="1129"/>
    </location>
</feature>
<feature type="compositionally biased region" description="Low complexity" evidence="13">
    <location>
        <begin position="457"/>
        <end position="493"/>
    </location>
</feature>
<feature type="region of interest" description="Disordered" evidence="13">
    <location>
        <begin position="235"/>
        <end position="315"/>
    </location>
</feature>
<dbReference type="GO" id="GO:0004674">
    <property type="term" value="F:protein serine/threonine kinase activity"/>
    <property type="evidence" value="ECO:0007669"/>
    <property type="project" value="UniProtKB-KW"/>
</dbReference>
<dbReference type="GO" id="GO:0005737">
    <property type="term" value="C:cytoplasm"/>
    <property type="evidence" value="ECO:0007669"/>
    <property type="project" value="TreeGrafter"/>
</dbReference>
<dbReference type="PROSITE" id="PS50011">
    <property type="entry name" value="PROTEIN_KINASE_DOM"/>
    <property type="match status" value="1"/>
</dbReference>
<dbReference type="EMBL" id="JAIFTL010000311">
    <property type="protein sequence ID" value="KAG9320247.1"/>
    <property type="molecule type" value="Genomic_DNA"/>
</dbReference>
<feature type="compositionally biased region" description="Low complexity" evidence="13">
    <location>
        <begin position="599"/>
        <end position="613"/>
    </location>
</feature>
<dbReference type="InterPro" id="IPR050494">
    <property type="entry name" value="Ser_Thr_dual-spec_kinase"/>
</dbReference>
<dbReference type="EC" id="2.7.12.1" evidence="2"/>
<dbReference type="PANTHER" id="PTHR24058">
    <property type="entry name" value="DUAL SPECIFICITY PROTEIN KINASE"/>
    <property type="match status" value="1"/>
</dbReference>
<feature type="compositionally biased region" description="Low complexity" evidence="13">
    <location>
        <begin position="1711"/>
        <end position="1721"/>
    </location>
</feature>
<feature type="region of interest" description="Disordered" evidence="13">
    <location>
        <begin position="36"/>
        <end position="99"/>
    </location>
</feature>
<evidence type="ECO:0000256" key="10">
    <source>
        <dbReference type="ARBA" id="ARBA00051680"/>
    </source>
</evidence>
<dbReference type="Gene3D" id="3.30.10.30">
    <property type="entry name" value="DYRK"/>
    <property type="match status" value="1"/>
</dbReference>
<sequence length="1765" mass="190265">MSLLFDRNQYGLFSDVKGPTEIEILDLLAIRQRQAKEAQERELEQETELNISGENSVDGSLGQDRSGLRRRGGGGGGGLDSGSTLAPSFENTDDHQDKKEGAGMMTVAGASLGSSGSAASTSAVAGVTKKKKERNPDPLLWFGVFVPASLRSAQSVFQKSLQDVVDVAMIRQRLHQLEVRIQELQLDKTEKTLQQQIPDVGAMTLETSQQDEQPRHMDQTLDRAAMDSIRSSFFSSRRKSFLSSKTPPLQQQPQQPLPPPPPPHPKQPQVHDLQQRQLMQQVPQTHQQQATAMQSSRSTGTNTYSSSNNNNNNRLDLEQDTMLSAKPRPPPLRKIPVREFDAYSPPPIMTAPIYGSSKFVASHIGPTALLTVTPKSRRPKSLAAHEFGVEGAQGSTIAGSDDAVYAQSDPYGKDSYRKSLPAKTRQSSGAIIPQVPYSWVQSQHSDIPMSPNPPMTPSSMSTSEGSPLTAVTSPLSSGRSSSGLYSQYQKPSAQAPPSPASHSHYRSKSYSSGPIPLTIPLESSPKSAGRGSNDVASKHHSTHGSLTPSRKATTAESTTQPRDLYRRSESYSTLQSRPQPSTTHPVPSTSAALEAHSRTSSLTSSQQQDTSLDAGTNAEQAPNKRDSWREQEQYLLQLQQRDHQTRAKLKRESFYAAFQNNNSGSGSNNNMNGSQEESKHHSRTPSRPASPHLPSGIPQLRTKSRSGVLSTPIADYKGRPTPPPRSRSRTPAGSAAGVVPATSSAPQQPQVPQQYSGELQSILRKSVIVSEDAAAPSQRPDSHHRSPSSSTPSSKSGTPLPQTADTIPVPVADMTKHMSALDLKETTPKVALAPVEQPLPTVTPRQAPSTNLTNSHRRSIVFDIPNTPVRANGNVHGAEGSVGKMKDVGVAISGTKERTSIFASGSSNVQTATRKRGKTLSAMDPPKVKPAPTILPPMYMSTTSRTTTISSPMASRAAGSKIPSPSGTSRGGTVTPRDAAMKSSSRQQNNDMSTQDSKTIRGEASVGSGPKIATAAIAEKPKTTRTFSSGLLNSLSRRRSTVVDPLTISTSIASGAGEGPVTPKNASFSKASTAPHSARIPLTTSHLLNQSEPKKTVTSELKTPTSRSSPGGHQTASRSTGAANISNPINPYPSAAAGGHSSQSAGLYGPTDAKPPRAAASSVSPFPPLSPYAALKLYAPYLSMYERAEIGEFPQVYYVGQNCRHKKPASMEASHSNFGYDDERGDYLIVNHDHLMYRYEVLDMLGKGSFGQVAKCYDHKTGEYVAIKIIRNKKRFHCQAIVEVKILDNLNKWDPDAKHNLIRMTDNFYFRNHLCIASELLSINLYEFIKSNSFQGFSLGLIKRFCTQLLQTLDLLSKHNVVHCDLKPENVLLKHPTKSSIKVIDFGSSCLENEKVYTYIQSRFYRSPEVILGMSYNMAIDMWSLGCILAELYTGYPLFPGENEQEQLSCIMEIQGVPDRYLVEKSSRKKVFFDAIGNPKLVVNSKGKKRRPGSKTLGQALKCSDPLFLDFISRCLIWDPEKRMKPREGLQHEWISDIRTPVRSLFSPPASGNEYSLNSSVNSNSSSSSRRRSTIFSSQPSSASFSSRPIKVKTEPDAANTSSGSLRASRVNTSNGTSAYSGSNQSFHGSQSHGHAHGHAHGYSEGSSGGGGKYGSQYTNLYANPTVSSSSGSQSLSSASSRRLTVGGAGDVNGSSKSGGYYGHYNGGGSSSSLVGSSTSSRKNATSMYVTGSSHTMGATSGQEYLRQVNASNVNGSSTVRSTRG</sequence>
<feature type="compositionally biased region" description="Polar residues" evidence="13">
    <location>
        <begin position="963"/>
        <end position="972"/>
    </location>
</feature>
<dbReference type="InterPro" id="IPR042521">
    <property type="entry name" value="DYRK"/>
</dbReference>
<evidence type="ECO:0000313" key="16">
    <source>
        <dbReference type="Proteomes" id="UP000717515"/>
    </source>
</evidence>
<dbReference type="FunFam" id="1.10.510.10:FF:000112">
    <property type="entry name" value="Putative dual specificity tyrosine-phosphorylation-regulated kinase 2"/>
    <property type="match status" value="1"/>
</dbReference>
<feature type="region of interest" description="Disordered" evidence="13">
    <location>
        <begin position="409"/>
        <end position="428"/>
    </location>
</feature>
<keyword evidence="5 11" id="KW-0547">Nucleotide-binding</keyword>
<keyword evidence="7 11" id="KW-0067">ATP-binding</keyword>
<reference evidence="15" key="1">
    <citation type="submission" date="2021-07" db="EMBL/GenBank/DDBJ databases">
        <title>Draft genome of Mortierella alpina, strain LL118, isolated from an aspen leaf litter sample.</title>
        <authorList>
            <person name="Yang S."/>
            <person name="Vinatzer B.A."/>
        </authorList>
    </citation>
    <scope>NUCLEOTIDE SEQUENCE</scope>
    <source>
        <strain evidence="15">LL118</strain>
    </source>
</reference>
<dbReference type="InterPro" id="IPR000719">
    <property type="entry name" value="Prot_kinase_dom"/>
</dbReference>
<feature type="compositionally biased region" description="Gly residues" evidence="13">
    <location>
        <begin position="1700"/>
        <end position="1710"/>
    </location>
</feature>
<feature type="coiled-coil region" evidence="12">
    <location>
        <begin position="167"/>
        <end position="194"/>
    </location>
</feature>
<dbReference type="PROSITE" id="PS00108">
    <property type="entry name" value="PROTEIN_KINASE_ST"/>
    <property type="match status" value="1"/>
</dbReference>
<keyword evidence="3" id="KW-0723">Serine/threonine-protein kinase</keyword>
<comment type="similarity">
    <text evidence="1">Belongs to the protein kinase superfamily. CMGC Ser/Thr protein kinase family. MNB/DYRK subfamily.</text>
</comment>
<feature type="compositionally biased region" description="Low complexity" evidence="13">
    <location>
        <begin position="267"/>
        <end position="313"/>
    </location>
</feature>
<feature type="compositionally biased region" description="Low complexity" evidence="13">
    <location>
        <begin position="729"/>
        <end position="754"/>
    </location>
</feature>
<feature type="compositionally biased region" description="Polar residues" evidence="13">
    <location>
        <begin position="903"/>
        <end position="912"/>
    </location>
</feature>
<evidence type="ECO:0000259" key="14">
    <source>
        <dbReference type="PROSITE" id="PS50011"/>
    </source>
</evidence>